<dbReference type="SUPFAM" id="SSF90096">
    <property type="entry name" value="Subunits of heterodimeric actin filament capping protein Capz"/>
    <property type="match status" value="1"/>
</dbReference>
<dbReference type="Gene3D" id="3.30.1140.60">
    <property type="entry name" value="F-actin capping protein, alpha subunit"/>
    <property type="match status" value="1"/>
</dbReference>
<dbReference type="InterPro" id="IPR037282">
    <property type="entry name" value="CapZ_alpha/beta"/>
</dbReference>
<evidence type="ECO:0000313" key="5">
    <source>
        <dbReference type="Proteomes" id="UP000094065"/>
    </source>
</evidence>
<dbReference type="GO" id="GO:0030479">
    <property type="term" value="C:actin cortical patch"/>
    <property type="evidence" value="ECO:0007669"/>
    <property type="project" value="TreeGrafter"/>
</dbReference>
<gene>
    <name evidence="4" type="ORF">L202_01526</name>
</gene>
<name>A0A1E3I4D7_9TREE</name>
<dbReference type="PANTHER" id="PTHR10653">
    <property type="entry name" value="F-ACTIN-CAPPING PROTEIN SUBUNIT ALPHA"/>
    <property type="match status" value="1"/>
</dbReference>
<feature type="region of interest" description="Disordered" evidence="3">
    <location>
        <begin position="150"/>
        <end position="203"/>
    </location>
</feature>
<dbReference type="Proteomes" id="UP000094065">
    <property type="component" value="Unassembled WGS sequence"/>
</dbReference>
<feature type="region of interest" description="Disordered" evidence="3">
    <location>
        <begin position="235"/>
        <end position="313"/>
    </location>
</feature>
<dbReference type="InterPro" id="IPR002189">
    <property type="entry name" value="CapZ_alpha"/>
</dbReference>
<evidence type="ECO:0000313" key="4">
    <source>
        <dbReference type="EMBL" id="ODN83377.1"/>
    </source>
</evidence>
<dbReference type="Pfam" id="PF01267">
    <property type="entry name" value="F-actin_cap_A"/>
    <property type="match status" value="2"/>
</dbReference>
<dbReference type="GO" id="GO:0030036">
    <property type="term" value="P:actin cytoskeleton organization"/>
    <property type="evidence" value="ECO:0007669"/>
    <property type="project" value="TreeGrafter"/>
</dbReference>
<dbReference type="GO" id="GO:0051015">
    <property type="term" value="F:actin filament binding"/>
    <property type="evidence" value="ECO:0007669"/>
    <property type="project" value="TreeGrafter"/>
</dbReference>
<dbReference type="GO" id="GO:0008290">
    <property type="term" value="C:F-actin capping protein complex"/>
    <property type="evidence" value="ECO:0007669"/>
    <property type="project" value="InterPro"/>
</dbReference>
<dbReference type="EMBL" id="AWGJ01000002">
    <property type="protein sequence ID" value="ODN83377.1"/>
    <property type="molecule type" value="Genomic_DNA"/>
</dbReference>
<evidence type="ECO:0000256" key="2">
    <source>
        <dbReference type="ARBA" id="ARBA00023203"/>
    </source>
</evidence>
<dbReference type="PANTHER" id="PTHR10653:SF0">
    <property type="entry name" value="F-ACTIN-CAPPING PROTEIN SUBUNIT ALPHA"/>
    <property type="match status" value="1"/>
</dbReference>
<proteinExistence type="predicted"/>
<evidence type="ECO:0008006" key="6">
    <source>
        <dbReference type="Google" id="ProtNLM"/>
    </source>
</evidence>
<feature type="compositionally biased region" description="Low complexity" evidence="3">
    <location>
        <begin position="282"/>
        <end position="306"/>
    </location>
</feature>
<dbReference type="PRINTS" id="PR00191">
    <property type="entry name" value="FACTINCAPA"/>
</dbReference>
<dbReference type="OrthoDB" id="340550at2759"/>
<dbReference type="GeneID" id="30152835"/>
<protein>
    <recommendedName>
        <fullName evidence="6">F-actin-capping protein subunit alpha</fullName>
    </recommendedName>
</protein>
<organism evidence="4 5">
    <name type="scientific">Cryptococcus amylolentus CBS 6039</name>
    <dbReference type="NCBI Taxonomy" id="1295533"/>
    <lineage>
        <taxon>Eukaryota</taxon>
        <taxon>Fungi</taxon>
        <taxon>Dikarya</taxon>
        <taxon>Basidiomycota</taxon>
        <taxon>Agaricomycotina</taxon>
        <taxon>Tremellomycetes</taxon>
        <taxon>Tremellales</taxon>
        <taxon>Cryptococcaceae</taxon>
        <taxon>Cryptococcus</taxon>
    </lineage>
</organism>
<sequence length="468" mass="51214">MSDITLEQKCKLASTLVEQTPPGEINDVINDIRAIIADDEALMPHVLPALRAYNLKQLHVVEHPEEEGLPAHTSLLSEASIVPGAETERYIDAAGKRSFAFDHLTFTVSDYQPYQLPDDEEQFRAELARSLTSYTKNHFPSGYASVSCSQIPLNPEPQPSEPTPAAAVPVESPKESSEPVVKATEPSEIPEITPPADEASATVPPVTDVVPEQINAGDLEPAPTPAVGDVADVKKEELVEPENLEKIDEIVEEEKEKEEGLGEAGESAEERPKVEGDEVPAAEEASPVVEEQGPAVAEESAVAPEETPVKDVEEKLGSLSVEEKKQERVKNPVYTLEVVGNRYNPSNFWTGRWRTRWTVDQAAGQVNGLINVDVHYYEQGNVQLATNHTASFPYPAEPKGTQSVASQIVTSISKIETLYHLELNDVYAELGDKAFRALRRALPVTRQKMDWDKVTGYTLGADLTKARG</sequence>
<dbReference type="RefSeq" id="XP_018997377.1">
    <property type="nucleotide sequence ID" value="XM_019134950.1"/>
</dbReference>
<dbReference type="InterPro" id="IPR042489">
    <property type="entry name" value="CapZ_alpha_1"/>
</dbReference>
<evidence type="ECO:0000256" key="1">
    <source>
        <dbReference type="ARBA" id="ARBA00022467"/>
    </source>
</evidence>
<feature type="compositionally biased region" description="Basic and acidic residues" evidence="3">
    <location>
        <begin position="235"/>
        <end position="249"/>
    </location>
</feature>
<evidence type="ECO:0000256" key="3">
    <source>
        <dbReference type="SAM" id="MobiDB-lite"/>
    </source>
</evidence>
<dbReference type="InterPro" id="IPR042276">
    <property type="entry name" value="CapZ_alpha/beta_2"/>
</dbReference>
<reference evidence="4 5" key="1">
    <citation type="submission" date="2016-06" db="EMBL/GenBank/DDBJ databases">
        <title>Evolution of pathogenesis and genome organization in the Tremellales.</title>
        <authorList>
            <person name="Cuomo C."/>
            <person name="Litvintseva A."/>
            <person name="Heitman J."/>
            <person name="Chen Y."/>
            <person name="Sun S."/>
            <person name="Springer D."/>
            <person name="Dromer F."/>
            <person name="Young S."/>
            <person name="Zeng Q."/>
            <person name="Chapman S."/>
            <person name="Gujja S."/>
            <person name="Saif S."/>
            <person name="Birren B."/>
        </authorList>
    </citation>
    <scope>NUCLEOTIDE SEQUENCE [LARGE SCALE GENOMIC DNA]</scope>
    <source>
        <strain evidence="4 5">CBS 6039</strain>
    </source>
</reference>
<dbReference type="Gene3D" id="3.90.1150.210">
    <property type="entry name" value="F-actin capping protein, beta subunit"/>
    <property type="match status" value="1"/>
</dbReference>
<keyword evidence="2" id="KW-0009">Actin-binding</keyword>
<feature type="compositionally biased region" description="Low complexity" evidence="3">
    <location>
        <begin position="184"/>
        <end position="195"/>
    </location>
</feature>
<keyword evidence="5" id="KW-1185">Reference proteome</keyword>
<accession>A0A1E3I4D7</accession>
<dbReference type="STRING" id="1295533.A0A1E3I4D7"/>
<dbReference type="GO" id="GO:0051016">
    <property type="term" value="P:barbed-end actin filament capping"/>
    <property type="evidence" value="ECO:0007669"/>
    <property type="project" value="InterPro"/>
</dbReference>
<keyword evidence="1" id="KW-0117">Actin capping</keyword>
<dbReference type="AlphaFoldDB" id="A0A1E3I4D7"/>
<comment type="caution">
    <text evidence="4">The sequence shown here is derived from an EMBL/GenBank/DDBJ whole genome shotgun (WGS) entry which is preliminary data.</text>
</comment>